<proteinExistence type="predicted"/>
<accession>A0A3Q8STA7</accession>
<dbReference type="Proteomes" id="UP000267945">
    <property type="component" value="Chromosome"/>
</dbReference>
<name>A0A3Q8STA7_LACHE</name>
<organism evidence="1 2">
    <name type="scientific">Lactobacillus helveticus</name>
    <name type="common">Lactobacillus suntoryeus</name>
    <dbReference type="NCBI Taxonomy" id="1587"/>
    <lineage>
        <taxon>Bacteria</taxon>
        <taxon>Bacillati</taxon>
        <taxon>Bacillota</taxon>
        <taxon>Bacilli</taxon>
        <taxon>Lactobacillales</taxon>
        <taxon>Lactobacillaceae</taxon>
        <taxon>Lactobacillus</taxon>
    </lineage>
</organism>
<dbReference type="SUPFAM" id="SSF53335">
    <property type="entry name" value="S-adenosyl-L-methionine-dependent methyltransferases"/>
    <property type="match status" value="1"/>
</dbReference>
<dbReference type="AlphaFoldDB" id="A0A3Q8STA7"/>
<sequence length="102" mass="11620">MAKIHYEVERTGQMDFFDNYGIDYQNDNSILVDDTDGIYQGKTNEKFKYLMDCLNDCLSKKDLGAFYTPEAYAEKTGELVMDAVKRVPKDIILDRCAGSGKI</sequence>
<dbReference type="GeneID" id="99756244"/>
<gene>
    <name evidence="1" type="ORF">LH5_00059</name>
</gene>
<dbReference type="RefSeq" id="WP_014918526.1">
    <property type="nucleotide sequence ID" value="NZ_CP019581.1"/>
</dbReference>
<evidence type="ECO:0000313" key="1">
    <source>
        <dbReference type="EMBL" id="AZK90321.1"/>
    </source>
</evidence>
<dbReference type="InterPro" id="IPR029063">
    <property type="entry name" value="SAM-dependent_MTases_sf"/>
</dbReference>
<protein>
    <submittedName>
        <fullName evidence="1">Uncharacterized protein</fullName>
    </submittedName>
</protein>
<evidence type="ECO:0000313" key="2">
    <source>
        <dbReference type="Proteomes" id="UP000267945"/>
    </source>
</evidence>
<reference evidence="1 2" key="1">
    <citation type="submission" date="2017-02" db="EMBL/GenBank/DDBJ databases">
        <title>Complete genome sequence of Lactobacillus helveticus.</title>
        <authorList>
            <person name="Kim J.F."/>
            <person name="Chung Y."/>
            <person name="Kwak M."/>
        </authorList>
    </citation>
    <scope>NUCLEOTIDE SEQUENCE [LARGE SCALE GENOMIC DNA]</scope>
    <source>
        <strain evidence="1 2">LH5</strain>
    </source>
</reference>
<dbReference type="EMBL" id="CP019581">
    <property type="protein sequence ID" value="AZK90321.1"/>
    <property type="molecule type" value="Genomic_DNA"/>
</dbReference>